<comment type="caution">
    <text evidence="5">The sequence shown here is derived from an EMBL/GenBank/DDBJ whole genome shotgun (WGS) entry which is preliminary data.</text>
</comment>
<feature type="region of interest" description="Disordered" evidence="2">
    <location>
        <begin position="1"/>
        <end position="37"/>
    </location>
</feature>
<name>A0A8S2M503_9BILA</name>
<protein>
    <submittedName>
        <fullName evidence="5">Uncharacterized protein</fullName>
    </submittedName>
</protein>
<accession>A0A8S2M503</accession>
<dbReference type="Proteomes" id="UP000676336">
    <property type="component" value="Unassembled WGS sequence"/>
</dbReference>
<evidence type="ECO:0000256" key="2">
    <source>
        <dbReference type="SAM" id="MobiDB-lite"/>
    </source>
</evidence>
<dbReference type="Proteomes" id="UP000681967">
    <property type="component" value="Unassembled WGS sequence"/>
</dbReference>
<evidence type="ECO:0000256" key="1">
    <source>
        <dbReference type="SAM" id="Coils"/>
    </source>
</evidence>
<sequence length="834" mass="95340">MKNLNEEADTKDRDAATSNIIPDTDTTSTNSNQNENITSIPTESWSSILNNAIHEIEKFSADSGRRIEAIDISVALIILKARHRLSNKCLSDILKLLRILGVPNVPTSLWKCKKLMRKQSTGHLCTKKRSICPSCEHMPDEVNCCNQCDIDYDTIVPTPHIPVFYHFDIGLQLESILLHTSDFVFQDLSLTSSKIMHDIVDGSFYRNHFKQETDSFITLTMNIDGVHPCKKRNYKGSLIITFEYYINLLFLFLHGQPNKGSDVSIWPVLMVVNEIRRSKRYSLENVILAGVWPGPKKPSRDYMAIFLRSIVDELKCLEAGHMFQLRTADGENMKEIFVKVFLITSCCDKPAQCLVQCLPEPTARFGCGRCEIKGDVVETEGGGHVTSFAIDANQQLIRRSNERYDELLETMKLNNEELESLTIRRDIQNATLRHKQSEKGLKRPCILRELKHFDVGQSFVVDSLHNIYLGVFKRLLKLWLKPLYKSELWSICTHLSSLAVALKRVKFPSTTTRHPRSLLDYKKFKANELRVVLLCGYPIFEKFMHKKYYDHFKQLVLAVHLAESRALTEKDVEAAHNLSHNFLLQFPNLYGKRHNVQVIHSLMHLSESIRDFGPLTNYTTFNFESLLGLLTRSTKSTSRHALEMMNNLLYLRDAHLHLRDPEICASLGKFLLSLINNCHTADQSSPLIKVQHLLNISDPRITELFSGAVQFYSSVFIGRIRLTTSNYSRKKNADDSSIVYRAGDEVHYGRIDRIFTVDGGDVLFQIFSLASSTHFTCETADEEYDYNEIEMGMISAGTTTCIIKAKQIIEKCVFYLQPNSYATFVRFPNLVESS</sequence>
<gene>
    <name evidence="5" type="ORF">BYL167_LOCUS10242</name>
    <name evidence="3" type="ORF">GIL414_LOCUS7170</name>
    <name evidence="4" type="ORF">SMN809_LOCUS7470</name>
</gene>
<evidence type="ECO:0000313" key="3">
    <source>
        <dbReference type="EMBL" id="CAF3913057.1"/>
    </source>
</evidence>
<dbReference type="AlphaFoldDB" id="A0A8S2M503"/>
<dbReference type="EMBL" id="CAJOBJ010002143">
    <property type="protein sequence ID" value="CAF3913057.1"/>
    <property type="molecule type" value="Genomic_DNA"/>
</dbReference>
<dbReference type="PANTHER" id="PTHR46579">
    <property type="entry name" value="F5/8 TYPE C DOMAIN-CONTAINING PROTEIN-RELATED"/>
    <property type="match status" value="1"/>
</dbReference>
<dbReference type="PROSITE" id="PS00482">
    <property type="entry name" value="DIHYDROOROTASE_1"/>
    <property type="match status" value="1"/>
</dbReference>
<reference evidence="5" key="1">
    <citation type="submission" date="2021-02" db="EMBL/GenBank/DDBJ databases">
        <authorList>
            <person name="Nowell W R."/>
        </authorList>
    </citation>
    <scope>NUCLEOTIDE SEQUENCE</scope>
</reference>
<dbReference type="Proteomes" id="UP000681720">
    <property type="component" value="Unassembled WGS sequence"/>
</dbReference>
<proteinExistence type="predicted"/>
<evidence type="ECO:0000313" key="5">
    <source>
        <dbReference type="EMBL" id="CAF3935719.1"/>
    </source>
</evidence>
<feature type="compositionally biased region" description="Low complexity" evidence="2">
    <location>
        <begin position="17"/>
        <end position="37"/>
    </location>
</feature>
<dbReference type="GO" id="GO:0016812">
    <property type="term" value="F:hydrolase activity, acting on carbon-nitrogen (but not peptide) bonds, in cyclic amides"/>
    <property type="evidence" value="ECO:0007669"/>
    <property type="project" value="InterPro"/>
</dbReference>
<dbReference type="EMBL" id="CAJOBI010002168">
    <property type="protein sequence ID" value="CAF3917130.1"/>
    <property type="molecule type" value="Genomic_DNA"/>
</dbReference>
<dbReference type="PANTHER" id="PTHR46579:SF1">
    <property type="entry name" value="F5_8 TYPE C DOMAIN-CONTAINING PROTEIN"/>
    <property type="match status" value="1"/>
</dbReference>
<feature type="compositionally biased region" description="Basic and acidic residues" evidence="2">
    <location>
        <begin position="1"/>
        <end position="15"/>
    </location>
</feature>
<feature type="coiled-coil region" evidence="1">
    <location>
        <begin position="397"/>
        <end position="424"/>
    </location>
</feature>
<evidence type="ECO:0000313" key="6">
    <source>
        <dbReference type="Proteomes" id="UP000681967"/>
    </source>
</evidence>
<keyword evidence="1" id="KW-0175">Coiled coil</keyword>
<organism evidence="5 6">
    <name type="scientific">Rotaria magnacalcarata</name>
    <dbReference type="NCBI Taxonomy" id="392030"/>
    <lineage>
        <taxon>Eukaryota</taxon>
        <taxon>Metazoa</taxon>
        <taxon>Spiralia</taxon>
        <taxon>Gnathifera</taxon>
        <taxon>Rotifera</taxon>
        <taxon>Eurotatoria</taxon>
        <taxon>Bdelloidea</taxon>
        <taxon>Philodinida</taxon>
        <taxon>Philodinidae</taxon>
        <taxon>Rotaria</taxon>
    </lineage>
</organism>
<dbReference type="EMBL" id="CAJOBH010003058">
    <property type="protein sequence ID" value="CAF3935719.1"/>
    <property type="molecule type" value="Genomic_DNA"/>
</dbReference>
<dbReference type="InterPro" id="IPR002195">
    <property type="entry name" value="Dihydroorotase_CS"/>
</dbReference>
<evidence type="ECO:0000313" key="4">
    <source>
        <dbReference type="EMBL" id="CAF3917130.1"/>
    </source>
</evidence>